<dbReference type="EMBL" id="LT629701">
    <property type="protein sequence ID" value="SDN59341.1"/>
    <property type="molecule type" value="Genomic_DNA"/>
</dbReference>
<name>A0A1H0CNG9_ALLAB</name>
<keyword evidence="7" id="KW-1185">Reference proteome</keyword>
<feature type="transmembrane region" description="Helical" evidence="5">
    <location>
        <begin position="95"/>
        <end position="112"/>
    </location>
</feature>
<feature type="transmembrane region" description="Helical" evidence="5">
    <location>
        <begin position="65"/>
        <end position="83"/>
    </location>
</feature>
<evidence type="ECO:0000313" key="6">
    <source>
        <dbReference type="EMBL" id="SDN59341.1"/>
    </source>
</evidence>
<feature type="transmembrane region" description="Helical" evidence="5">
    <location>
        <begin position="157"/>
        <end position="174"/>
    </location>
</feature>
<sequence length="390" mass="40079">MVLGLGAMIGLGPFLLLAPAAASAGIWLLAGLPLAAVTALCAMYSTSERSSIREHMGRWPGRVAGTGRFVALGCLAVVLARTFAEHVAPDQPDLAAFAVLAVAAAGNASGLLRWGSGLAWLIGGVVLLVLVLVIAACLAVAPPVAPIGAPAAQVGDPRSLMTAAAILFLGFVGFERVTAPADGEPQHGWRTTRRAIPVIAGVVTVLYALLGVALLHQLGPARLALSPAPLRDAVIAADGAVMVPFVEFGAGVGLASCLVLVLVAMRRMVVEAAIEREVATPLATIARAGTTWPIDLVVGGLVVLALPLLDLTGAVHLAACCVLVHYAFANAATRVELIDQQRTWPMRTACFGLGISVMLAMSLPPMTLLTTLVVLVVGSCLGALISHRWR</sequence>
<dbReference type="InterPro" id="IPR050367">
    <property type="entry name" value="APC_superfamily"/>
</dbReference>
<evidence type="ECO:0000256" key="1">
    <source>
        <dbReference type="ARBA" id="ARBA00004141"/>
    </source>
</evidence>
<feature type="transmembrane region" description="Helical" evidence="5">
    <location>
        <begin position="119"/>
        <end position="145"/>
    </location>
</feature>
<keyword evidence="4 5" id="KW-0472">Membrane</keyword>
<dbReference type="AlphaFoldDB" id="A0A1H0CNG9"/>
<dbReference type="STRING" id="211114.SAMN04489726_7324"/>
<accession>A0A1H0CNG9</accession>
<comment type="subcellular location">
    <subcellularLocation>
        <location evidence="1">Membrane</location>
        <topology evidence="1">Multi-pass membrane protein</topology>
    </subcellularLocation>
</comment>
<keyword evidence="3 5" id="KW-1133">Transmembrane helix</keyword>
<protein>
    <submittedName>
        <fullName evidence="6">Basic amino acid/polyamine antiporter, APA family</fullName>
    </submittedName>
</protein>
<dbReference type="PANTHER" id="PTHR42770">
    <property type="entry name" value="AMINO ACID TRANSPORTER-RELATED"/>
    <property type="match status" value="1"/>
</dbReference>
<feature type="transmembrane region" description="Helical" evidence="5">
    <location>
        <begin position="195"/>
        <end position="219"/>
    </location>
</feature>
<organism evidence="6 7">
    <name type="scientific">Allokutzneria albata</name>
    <name type="common">Kibdelosporangium albatum</name>
    <dbReference type="NCBI Taxonomy" id="211114"/>
    <lineage>
        <taxon>Bacteria</taxon>
        <taxon>Bacillati</taxon>
        <taxon>Actinomycetota</taxon>
        <taxon>Actinomycetes</taxon>
        <taxon>Pseudonocardiales</taxon>
        <taxon>Pseudonocardiaceae</taxon>
        <taxon>Allokutzneria</taxon>
    </lineage>
</organism>
<feature type="transmembrane region" description="Helical" evidence="5">
    <location>
        <begin position="285"/>
        <end position="308"/>
    </location>
</feature>
<evidence type="ECO:0000256" key="4">
    <source>
        <dbReference type="ARBA" id="ARBA00023136"/>
    </source>
</evidence>
<proteinExistence type="predicted"/>
<gene>
    <name evidence="6" type="ORF">SAMN04489726_7324</name>
</gene>
<dbReference type="Gene3D" id="1.20.1740.10">
    <property type="entry name" value="Amino acid/polyamine transporter I"/>
    <property type="match status" value="1"/>
</dbReference>
<evidence type="ECO:0000256" key="2">
    <source>
        <dbReference type="ARBA" id="ARBA00022692"/>
    </source>
</evidence>
<feature type="transmembrane region" description="Helical" evidence="5">
    <location>
        <begin position="367"/>
        <end position="385"/>
    </location>
</feature>
<dbReference type="eggNOG" id="COG0531">
    <property type="taxonomic scope" value="Bacteria"/>
</dbReference>
<evidence type="ECO:0000256" key="3">
    <source>
        <dbReference type="ARBA" id="ARBA00022989"/>
    </source>
</evidence>
<dbReference type="Proteomes" id="UP000183376">
    <property type="component" value="Chromosome I"/>
</dbReference>
<dbReference type="PANTHER" id="PTHR42770:SF7">
    <property type="entry name" value="MEMBRANE PROTEIN"/>
    <property type="match status" value="1"/>
</dbReference>
<dbReference type="GO" id="GO:0016020">
    <property type="term" value="C:membrane"/>
    <property type="evidence" value="ECO:0007669"/>
    <property type="project" value="UniProtKB-SubCell"/>
</dbReference>
<reference evidence="6 7" key="1">
    <citation type="submission" date="2016-10" db="EMBL/GenBank/DDBJ databases">
        <authorList>
            <person name="de Groot N.N."/>
        </authorList>
    </citation>
    <scope>NUCLEOTIDE SEQUENCE [LARGE SCALE GENOMIC DNA]</scope>
    <source>
        <strain evidence="6 7">DSM 44149</strain>
    </source>
</reference>
<feature type="transmembrane region" description="Helical" evidence="5">
    <location>
        <begin position="239"/>
        <end position="264"/>
    </location>
</feature>
<keyword evidence="2 5" id="KW-0812">Transmembrane</keyword>
<evidence type="ECO:0000256" key="5">
    <source>
        <dbReference type="SAM" id="Phobius"/>
    </source>
</evidence>
<feature type="transmembrane region" description="Helical" evidence="5">
    <location>
        <begin position="20"/>
        <end position="44"/>
    </location>
</feature>
<evidence type="ECO:0000313" key="7">
    <source>
        <dbReference type="Proteomes" id="UP000183376"/>
    </source>
</evidence>